<keyword evidence="1" id="KW-0732">Signal</keyword>
<reference evidence="3" key="2">
    <citation type="journal article" date="2017" name="Genome Announc.">
        <title>Draft genome sequence of Paludibacter jiangxiensis NM7(T), a propionate-producing fermentative bacterium.</title>
        <authorList>
            <person name="Qiu Y.-L."/>
            <person name="Tourlousse D.M."/>
            <person name="Matsuura N."/>
            <person name="Ohashi A."/>
            <person name="Sekiguchi Y."/>
        </authorList>
    </citation>
    <scope>NUCLEOTIDE SEQUENCE [LARGE SCALE GENOMIC DNA]</scope>
    <source>
        <strain evidence="3">NM7</strain>
    </source>
</reference>
<dbReference type="AlphaFoldDB" id="A0A161LI65"/>
<dbReference type="EMBL" id="BDCR01000001">
    <property type="protein sequence ID" value="GAT62016.1"/>
    <property type="molecule type" value="Genomic_DNA"/>
</dbReference>
<comment type="caution">
    <text evidence="2">The sequence shown here is derived from an EMBL/GenBank/DDBJ whole genome shotgun (WGS) entry which is preliminary data.</text>
</comment>
<protein>
    <recommendedName>
        <fullName evidence="4">DUF4488 domain-containing protein</fullName>
    </recommendedName>
</protein>
<proteinExistence type="predicted"/>
<dbReference type="Proteomes" id="UP000076586">
    <property type="component" value="Unassembled WGS sequence"/>
</dbReference>
<evidence type="ECO:0000256" key="1">
    <source>
        <dbReference type="SAM" id="SignalP"/>
    </source>
</evidence>
<keyword evidence="3" id="KW-1185">Reference proteome</keyword>
<organism evidence="2 3">
    <name type="scientific">Paludibacter jiangxiensis</name>
    <dbReference type="NCBI Taxonomy" id="681398"/>
    <lineage>
        <taxon>Bacteria</taxon>
        <taxon>Pseudomonadati</taxon>
        <taxon>Bacteroidota</taxon>
        <taxon>Bacteroidia</taxon>
        <taxon>Bacteroidales</taxon>
        <taxon>Paludibacteraceae</taxon>
        <taxon>Paludibacter</taxon>
    </lineage>
</organism>
<feature type="chain" id="PRO_5007823852" description="DUF4488 domain-containing protein" evidence="1">
    <location>
        <begin position="19"/>
        <end position="154"/>
    </location>
</feature>
<name>A0A161LI65_9BACT</name>
<evidence type="ECO:0000313" key="2">
    <source>
        <dbReference type="EMBL" id="GAT62016.1"/>
    </source>
</evidence>
<dbReference type="RefSeq" id="WP_153802464.1">
    <property type="nucleotide sequence ID" value="NZ_BDCR01000001.1"/>
</dbReference>
<dbReference type="OrthoDB" id="1454143at2"/>
<evidence type="ECO:0008006" key="4">
    <source>
        <dbReference type="Google" id="ProtNLM"/>
    </source>
</evidence>
<feature type="signal peptide" evidence="1">
    <location>
        <begin position="1"/>
        <end position="18"/>
    </location>
</feature>
<gene>
    <name evidence="2" type="ORF">PJIAN_1606</name>
</gene>
<reference evidence="3" key="1">
    <citation type="submission" date="2016-04" db="EMBL/GenBank/DDBJ databases">
        <title>Draft genome sequence of Paludibacter jiangxiensis strain NM7.</title>
        <authorList>
            <person name="Qiu Y."/>
            <person name="Matsuura N."/>
            <person name="Ohashi A."/>
            <person name="Tourlousse M.D."/>
            <person name="Sekiguchi Y."/>
        </authorList>
    </citation>
    <scope>NUCLEOTIDE SEQUENCE [LARGE SCALE GENOMIC DNA]</scope>
    <source>
        <strain evidence="3">NM7</strain>
    </source>
</reference>
<sequence length="154" mass="18018">MRKSILILLLLNALCLMAQNSKLQIENNWINLTKQKGKYVLLYPCYSEISQIKINWEQKTITINYGQEDDVFKILNSKKVSDKEQEFNVLYSTFGNPRETVVKVKFTNLEKKIAEWSFTLTDDSGNELKNIYTMIPVQMSRYYQKIKEPCNGGM</sequence>
<evidence type="ECO:0000313" key="3">
    <source>
        <dbReference type="Proteomes" id="UP000076586"/>
    </source>
</evidence>
<accession>A0A161LI65</accession>